<dbReference type="InterPro" id="IPR050097">
    <property type="entry name" value="Ferredoxin-NADP_redctase_2"/>
</dbReference>
<evidence type="ECO:0000313" key="6">
    <source>
        <dbReference type="Proteomes" id="UP000028523"/>
    </source>
</evidence>
<dbReference type="RefSeq" id="WP_036452486.1">
    <property type="nucleotide sequence ID" value="NZ_AWQU01000087.1"/>
</dbReference>
<organism evidence="5 6">
    <name type="scientific">Malacoplasma iowae DK-CPA</name>
    <dbReference type="NCBI Taxonomy" id="1394179"/>
    <lineage>
        <taxon>Bacteria</taxon>
        <taxon>Bacillati</taxon>
        <taxon>Mycoplasmatota</taxon>
        <taxon>Mycoplasmoidales</taxon>
        <taxon>Mycoplasmoidaceae</taxon>
        <taxon>Malacoplasma</taxon>
    </lineage>
</organism>
<protein>
    <submittedName>
        <fullName evidence="5">Thioredoxin reductase</fullName>
    </submittedName>
</protein>
<name>A0A084U2T4_MALIO</name>
<dbReference type="Pfam" id="PF07992">
    <property type="entry name" value="Pyr_redox_2"/>
    <property type="match status" value="1"/>
</dbReference>
<dbReference type="PANTHER" id="PTHR48105">
    <property type="entry name" value="THIOREDOXIN REDUCTASE 1-RELATED-RELATED"/>
    <property type="match status" value="1"/>
</dbReference>
<feature type="transmembrane region" description="Helical" evidence="3">
    <location>
        <begin position="9"/>
        <end position="28"/>
    </location>
</feature>
<keyword evidence="6" id="KW-1185">Reference proteome</keyword>
<proteinExistence type="predicted"/>
<evidence type="ECO:0000259" key="4">
    <source>
        <dbReference type="Pfam" id="PF07992"/>
    </source>
</evidence>
<keyword evidence="3" id="KW-0472">Membrane</keyword>
<feature type="domain" description="FAD/NAD(P)-binding" evidence="4">
    <location>
        <begin position="8"/>
        <end position="302"/>
    </location>
</feature>
<dbReference type="EMBL" id="AWQU01000087">
    <property type="protein sequence ID" value="KFB07270.1"/>
    <property type="molecule type" value="Genomic_DNA"/>
</dbReference>
<keyword evidence="1" id="KW-0285">Flavoprotein</keyword>
<keyword evidence="2" id="KW-0560">Oxidoreductase</keyword>
<dbReference type="SUPFAM" id="SSF51905">
    <property type="entry name" value="FAD/NAD(P)-binding domain"/>
    <property type="match status" value="1"/>
</dbReference>
<dbReference type="InterPro" id="IPR036188">
    <property type="entry name" value="FAD/NAD-bd_sf"/>
</dbReference>
<sequence>MKEIIKTKICIIGGGVAGMFAATTASFFKFDNILLEKNPFLGGQVTQLYPSKYVYDFPTKIKDRSKAIVDELEEQMNSYKETKVYKSIEVLDILSLENDQYKIVTDKNFDIICDFLIIASGIGMFKLNQLEIDNQPIVADNIHYTVNTHNPIYKDKKIVVLGGGDSALDWANYFVEDKITNDVSIVHRRNEYRAKPLSVEMLSKNKVKEYKDYLPVEIENNCITIEHNQTKQKEKLLYDFLIVQYGQTPSLIKIDLLEKMEKIGNKIKIDINQKTNLKNIYAIGDCTYYPCKPNTIVTACADATKVIWHIAKNKSPW</sequence>
<gene>
    <name evidence="5" type="primary">trxB</name>
    <name evidence="5" type="ORF">P271_97</name>
</gene>
<dbReference type="PRINTS" id="PR00368">
    <property type="entry name" value="FADPNR"/>
</dbReference>
<evidence type="ECO:0000256" key="3">
    <source>
        <dbReference type="SAM" id="Phobius"/>
    </source>
</evidence>
<dbReference type="InterPro" id="IPR023753">
    <property type="entry name" value="FAD/NAD-binding_dom"/>
</dbReference>
<keyword evidence="3" id="KW-1133">Transmembrane helix</keyword>
<accession>A0A084U2T4</accession>
<evidence type="ECO:0000313" key="5">
    <source>
        <dbReference type="EMBL" id="KFB07270.1"/>
    </source>
</evidence>
<comment type="caution">
    <text evidence="5">The sequence shown here is derived from an EMBL/GenBank/DDBJ whole genome shotgun (WGS) entry which is preliminary data.</text>
</comment>
<dbReference type="AlphaFoldDB" id="A0A084U2T4"/>
<dbReference type="Proteomes" id="UP000028523">
    <property type="component" value="Unassembled WGS sequence"/>
</dbReference>
<evidence type="ECO:0000256" key="2">
    <source>
        <dbReference type="ARBA" id="ARBA00023002"/>
    </source>
</evidence>
<reference evidence="5 6" key="1">
    <citation type="journal article" date="2014" name="PLoS ONE">
        <title>Reduction of Hydrogen Peroxide Accumulation and Toxicity by a Catalase from Mycoplasma iowae.</title>
        <authorList>
            <person name="Pritchard R.E."/>
            <person name="Prassinos A.J."/>
            <person name="Osborne J.D."/>
            <person name="Raviv Z."/>
            <person name="Balish M.F."/>
        </authorList>
    </citation>
    <scope>NUCLEOTIDE SEQUENCE [LARGE SCALE GENOMIC DNA]</scope>
    <source>
        <strain evidence="5 6">DK-CPA</strain>
    </source>
</reference>
<dbReference type="Gene3D" id="3.50.50.60">
    <property type="entry name" value="FAD/NAD(P)-binding domain"/>
    <property type="match status" value="2"/>
</dbReference>
<dbReference type="GO" id="GO:0016491">
    <property type="term" value="F:oxidoreductase activity"/>
    <property type="evidence" value="ECO:0007669"/>
    <property type="project" value="UniProtKB-KW"/>
</dbReference>
<dbReference type="PRINTS" id="PR00469">
    <property type="entry name" value="PNDRDTASEII"/>
</dbReference>
<evidence type="ECO:0000256" key="1">
    <source>
        <dbReference type="ARBA" id="ARBA00022630"/>
    </source>
</evidence>
<keyword evidence="3" id="KW-0812">Transmembrane</keyword>